<evidence type="ECO:0000256" key="5">
    <source>
        <dbReference type="ARBA" id="ARBA00022692"/>
    </source>
</evidence>
<evidence type="ECO:0000259" key="9">
    <source>
        <dbReference type="PROSITE" id="PS50928"/>
    </source>
</evidence>
<keyword evidence="3" id="KW-1003">Cell membrane</keyword>
<evidence type="ECO:0000313" key="10">
    <source>
        <dbReference type="EMBL" id="EMB33203.1"/>
    </source>
</evidence>
<feature type="transmembrane region" description="Helical" evidence="8">
    <location>
        <begin position="118"/>
        <end position="142"/>
    </location>
</feature>
<comment type="similarity">
    <text evidence="8">Belongs to the binding-protein-dependent transport system permease family.</text>
</comment>
<keyword evidence="6 8" id="KW-1133">Transmembrane helix</keyword>
<evidence type="ECO:0000256" key="8">
    <source>
        <dbReference type="RuleBase" id="RU363032"/>
    </source>
</evidence>
<comment type="subcellular location">
    <subcellularLocation>
        <location evidence="1">Cell inner membrane</location>
        <topology evidence="1">Multi-pass membrane protein</topology>
    </subcellularLocation>
    <subcellularLocation>
        <location evidence="8">Cell membrane</location>
        <topology evidence="8">Multi-pass membrane protein</topology>
    </subcellularLocation>
</comment>
<dbReference type="EMBL" id="AGDV01000012">
    <property type="protein sequence ID" value="EMB33203.1"/>
    <property type="molecule type" value="Genomic_DNA"/>
</dbReference>
<dbReference type="Gene3D" id="1.10.3720.10">
    <property type="entry name" value="MetI-like"/>
    <property type="match status" value="2"/>
</dbReference>
<dbReference type="Proteomes" id="UP000011705">
    <property type="component" value="Chromosome"/>
</dbReference>
<dbReference type="Pfam" id="PF00528">
    <property type="entry name" value="BPD_transp_1"/>
    <property type="match status" value="1"/>
</dbReference>
<dbReference type="PROSITE" id="PS50928">
    <property type="entry name" value="ABC_TM1"/>
    <property type="match status" value="2"/>
</dbReference>
<feature type="transmembrane region" description="Helical" evidence="8">
    <location>
        <begin position="29"/>
        <end position="58"/>
    </location>
</feature>
<feature type="transmembrane region" description="Helical" evidence="8">
    <location>
        <begin position="162"/>
        <end position="180"/>
    </location>
</feature>
<feature type="domain" description="ABC transmembrane type-1" evidence="9">
    <location>
        <begin position="375"/>
        <end position="556"/>
    </location>
</feature>
<dbReference type="InterPro" id="IPR000515">
    <property type="entry name" value="MetI-like"/>
</dbReference>
<dbReference type="InterPro" id="IPR035906">
    <property type="entry name" value="MetI-like_sf"/>
</dbReference>
<feature type="transmembrane region" description="Helical" evidence="8">
    <location>
        <begin position="493"/>
        <end position="514"/>
    </location>
</feature>
<accession>A0A0E2E5R9</accession>
<evidence type="ECO:0000256" key="6">
    <source>
        <dbReference type="ARBA" id="ARBA00022989"/>
    </source>
</evidence>
<dbReference type="PATRIC" id="fig|999432.5.peg.1623"/>
<comment type="caution">
    <text evidence="10">The sequence shown here is derived from an EMBL/GenBank/DDBJ whole genome shotgun (WGS) entry which is preliminary data.</text>
</comment>
<feature type="transmembrane region" description="Helical" evidence="8">
    <location>
        <begin position="319"/>
        <end position="341"/>
    </location>
</feature>
<feature type="transmembrane region" description="Helical" evidence="8">
    <location>
        <begin position="270"/>
        <end position="289"/>
    </location>
</feature>
<name>A0A0E2E5R9_TREDN</name>
<evidence type="ECO:0000256" key="1">
    <source>
        <dbReference type="ARBA" id="ARBA00004429"/>
    </source>
</evidence>
<dbReference type="GO" id="GO:0055085">
    <property type="term" value="P:transmembrane transport"/>
    <property type="evidence" value="ECO:0007669"/>
    <property type="project" value="InterPro"/>
</dbReference>
<reference evidence="10" key="1">
    <citation type="submission" date="2012-01" db="EMBL/GenBank/DDBJ databases">
        <title>The Genome Sequence of Treponema denticola H-22.</title>
        <authorList>
            <consortium name="The Broad Institute Genome Sequencing Platform"/>
            <person name="Earl A."/>
            <person name="Ward D."/>
            <person name="Feldgarden M."/>
            <person name="Gevers D."/>
            <person name="Blanton J.M."/>
            <person name="Fenno C.J."/>
            <person name="Baranova O.V."/>
            <person name="Mathney J."/>
            <person name="Dewhirst F.E."/>
            <person name="Izard J."/>
            <person name="Young S.K."/>
            <person name="Zeng Q."/>
            <person name="Gargeya S."/>
            <person name="Fitzgerald M."/>
            <person name="Haas B."/>
            <person name="Abouelleil A."/>
            <person name="Alvarado L."/>
            <person name="Arachchi H.M."/>
            <person name="Berlin A."/>
            <person name="Chapman S.B."/>
            <person name="Gearin G."/>
            <person name="Goldberg J."/>
            <person name="Griggs A."/>
            <person name="Gujja S."/>
            <person name="Hansen M."/>
            <person name="Heiman D."/>
            <person name="Howarth C."/>
            <person name="Larimer J."/>
            <person name="Lui A."/>
            <person name="MacDonald P.J.P."/>
            <person name="McCowen C."/>
            <person name="Montmayeur A."/>
            <person name="Murphy C."/>
            <person name="Neiman D."/>
            <person name="Pearson M."/>
            <person name="Priest M."/>
            <person name="Roberts A."/>
            <person name="Saif S."/>
            <person name="Shea T."/>
            <person name="Sisk P."/>
            <person name="Stolte C."/>
            <person name="Sykes S."/>
            <person name="Wortman J."/>
            <person name="Nusbaum C."/>
            <person name="Birren B."/>
        </authorList>
    </citation>
    <scope>NUCLEOTIDE SEQUENCE [LARGE SCALE GENOMIC DNA]</scope>
    <source>
        <strain evidence="10">H-22</strain>
    </source>
</reference>
<evidence type="ECO:0000256" key="4">
    <source>
        <dbReference type="ARBA" id="ARBA00022519"/>
    </source>
</evidence>
<feature type="transmembrane region" description="Helical" evidence="8">
    <location>
        <begin position="534"/>
        <end position="555"/>
    </location>
</feature>
<evidence type="ECO:0000256" key="2">
    <source>
        <dbReference type="ARBA" id="ARBA00022448"/>
    </source>
</evidence>
<keyword evidence="5 8" id="KW-0812">Transmembrane</keyword>
<sequence length="560" mass="62969">MFYKNKQKGRDTRPDRVSRPSGLLNVGRLVLPLGGLIFFLVLLSFFLPLILSFVPLFSSRFDFSYITGIKSSFDFSQIFRIAAFTVSQAFFSAALACTVGFAAAYFCARKNFRGRKFLMALSSVPLCVPAIIVALSFIIFFGNNGILNSLLKSLLNQDKPPVNFVFSMTGVIIIHGFYNFPLAMKTISQVWERLSEDEPNAALLLGASKFRIFKTITFPALLNSIAVSFLLIFLFCFFSFIIILLFGGLALTTLEVELYKAARTKLDMNLAAKIALTEISAALILILIYSNLQKKMKVQNENLKGIRERTAIKGFGQKIFFSFTIFIIILFLIAPLFSIFLHSTYNVNYTSIFNKFFYFKAWKNIFLSRTFWTALWTSIKIGVLTALVSLIASLFFAYITVFYNRRKIYAIPYLPLAVSSVMLGFGWLLLRPNGTELILIFAQSSLAWPFAWTQIQTSLLRIPQNIINAAVLLSPDKKTAFFKVIVPMCKKGIFSALAFVFAISAGDASLPIVLNIPRFNNLALLIFDYASSYHFVESSAVAVVLSLMTGFVFFLQEKET</sequence>
<evidence type="ECO:0000256" key="7">
    <source>
        <dbReference type="ARBA" id="ARBA00023136"/>
    </source>
</evidence>
<dbReference type="AlphaFoldDB" id="A0A0E2E5R9"/>
<dbReference type="RefSeq" id="WP_002684696.1">
    <property type="nucleotide sequence ID" value="NZ_CM001795.1"/>
</dbReference>
<feature type="domain" description="ABC transmembrane type-1" evidence="9">
    <location>
        <begin position="82"/>
        <end position="289"/>
    </location>
</feature>
<feature type="transmembrane region" description="Helical" evidence="8">
    <location>
        <begin position="78"/>
        <end position="106"/>
    </location>
</feature>
<evidence type="ECO:0000256" key="3">
    <source>
        <dbReference type="ARBA" id="ARBA00022475"/>
    </source>
</evidence>
<dbReference type="PANTHER" id="PTHR43357:SF4">
    <property type="entry name" value="INNER MEMBRANE ABC TRANSPORTER PERMEASE PROTEIN YDCV"/>
    <property type="match status" value="1"/>
</dbReference>
<dbReference type="GO" id="GO:0005886">
    <property type="term" value="C:plasma membrane"/>
    <property type="evidence" value="ECO:0007669"/>
    <property type="project" value="UniProtKB-SubCell"/>
</dbReference>
<keyword evidence="4" id="KW-0997">Cell inner membrane</keyword>
<keyword evidence="2 8" id="KW-0813">Transport</keyword>
<dbReference type="SUPFAM" id="SSF161098">
    <property type="entry name" value="MetI-like"/>
    <property type="match status" value="2"/>
</dbReference>
<dbReference type="PANTHER" id="PTHR43357">
    <property type="entry name" value="INNER MEMBRANE ABC TRANSPORTER PERMEASE PROTEIN YDCV"/>
    <property type="match status" value="1"/>
</dbReference>
<feature type="transmembrane region" description="Helical" evidence="8">
    <location>
        <begin position="381"/>
        <end position="403"/>
    </location>
</feature>
<feature type="transmembrane region" description="Helical" evidence="8">
    <location>
        <begin position="410"/>
        <end position="430"/>
    </location>
</feature>
<gene>
    <name evidence="10" type="ORF">HMPREF9726_01564</name>
</gene>
<dbReference type="HOGENOM" id="CLU_021838_5_2_12"/>
<dbReference type="CDD" id="cd06261">
    <property type="entry name" value="TM_PBP2"/>
    <property type="match status" value="2"/>
</dbReference>
<keyword evidence="7 8" id="KW-0472">Membrane</keyword>
<feature type="transmembrane region" description="Helical" evidence="8">
    <location>
        <begin position="220"/>
        <end position="250"/>
    </location>
</feature>
<protein>
    <recommendedName>
        <fullName evidence="9">ABC transmembrane type-1 domain-containing protein</fullName>
    </recommendedName>
</protein>
<organism evidence="10">
    <name type="scientific">Treponema denticola H-22</name>
    <dbReference type="NCBI Taxonomy" id="999432"/>
    <lineage>
        <taxon>Bacteria</taxon>
        <taxon>Pseudomonadati</taxon>
        <taxon>Spirochaetota</taxon>
        <taxon>Spirochaetia</taxon>
        <taxon>Spirochaetales</taxon>
        <taxon>Treponemataceae</taxon>
        <taxon>Treponema</taxon>
    </lineage>
</organism>
<proteinExistence type="inferred from homology"/>